<dbReference type="GO" id="GO:0016758">
    <property type="term" value="F:hexosyltransferase activity"/>
    <property type="evidence" value="ECO:0007669"/>
    <property type="project" value="UniProtKB-ARBA"/>
</dbReference>
<dbReference type="EMBL" id="RQNR01000007">
    <property type="protein sequence ID" value="RQN23574.1"/>
    <property type="molecule type" value="Genomic_DNA"/>
</dbReference>
<evidence type="ECO:0000313" key="2">
    <source>
        <dbReference type="EMBL" id="MDZ5000043.1"/>
    </source>
</evidence>
<dbReference type="SUPFAM" id="SSF53448">
    <property type="entry name" value="Nucleotide-diphospho-sugar transferases"/>
    <property type="match status" value="1"/>
</dbReference>
<dbReference type="CDD" id="cd00761">
    <property type="entry name" value="Glyco_tranf_GTA_type"/>
    <property type="match status" value="1"/>
</dbReference>
<dbReference type="Proteomes" id="UP001291306">
    <property type="component" value="Unassembled WGS sequence"/>
</dbReference>
<reference evidence="2" key="2">
    <citation type="submission" date="2019-11" db="EMBL/GenBank/DDBJ databases">
        <title>Characterization of Clostridium perfringens isolates from swine manure treated agricultural soils.</title>
        <authorList>
            <person name="Wushke S.T."/>
        </authorList>
    </citation>
    <scope>NUCLEOTIDE SEQUENCE</scope>
    <source>
        <strain evidence="2">X26</strain>
    </source>
</reference>
<proteinExistence type="predicted"/>
<evidence type="ECO:0000259" key="1">
    <source>
        <dbReference type="Pfam" id="PF00535"/>
    </source>
</evidence>
<feature type="domain" description="Glycosyltransferase 2-like" evidence="1">
    <location>
        <begin position="8"/>
        <end position="158"/>
    </location>
</feature>
<dbReference type="AlphaFoldDB" id="A0AAE8K6H5"/>
<organism evidence="3 4">
    <name type="scientific">Clostridium perfringens</name>
    <dbReference type="NCBI Taxonomy" id="1502"/>
    <lineage>
        <taxon>Bacteria</taxon>
        <taxon>Bacillati</taxon>
        <taxon>Bacillota</taxon>
        <taxon>Clostridia</taxon>
        <taxon>Eubacteriales</taxon>
        <taxon>Clostridiaceae</taxon>
        <taxon>Clostridium</taxon>
    </lineage>
</organism>
<evidence type="ECO:0000313" key="4">
    <source>
        <dbReference type="Proteomes" id="UP000273641"/>
    </source>
</evidence>
<dbReference type="Proteomes" id="UP000273641">
    <property type="component" value="Unassembled WGS sequence"/>
</dbReference>
<dbReference type="Gene3D" id="3.90.550.10">
    <property type="entry name" value="Spore Coat Polysaccharide Biosynthesis Protein SpsA, Chain A"/>
    <property type="match status" value="1"/>
</dbReference>
<dbReference type="InterPro" id="IPR029044">
    <property type="entry name" value="Nucleotide-diphossugar_trans"/>
</dbReference>
<accession>A0AAE8K6H5</accession>
<evidence type="ECO:0000313" key="3">
    <source>
        <dbReference type="EMBL" id="RQN23574.1"/>
    </source>
</evidence>
<dbReference type="PANTHER" id="PTHR22916:SF3">
    <property type="entry name" value="UDP-GLCNAC:BETAGAL BETA-1,3-N-ACETYLGLUCOSAMINYLTRANSFERASE-LIKE PROTEIN 1"/>
    <property type="match status" value="1"/>
</dbReference>
<dbReference type="InterPro" id="IPR001173">
    <property type="entry name" value="Glyco_trans_2-like"/>
</dbReference>
<protein>
    <submittedName>
        <fullName evidence="2 3">Glycosyltransferase</fullName>
    </submittedName>
</protein>
<gene>
    <name evidence="3" type="ORF">EHZ11_13180</name>
    <name evidence="2" type="ORF">GNF79_13240</name>
</gene>
<sequence length="299" mass="35747">MNNDSLITVFTPVYNRAYIIAKCYESLKRQTFKDFEWLIYDDGSTDDIEEVVNNFIKEGLVKIRYYKYKNRGKHVAINMGSELAKGELFFIVDSDDYLTDNALELVFNAWNSIKKSERSLFVGVGGKRYLVNRENNNFNFTDKYYDADAIKFNLIDNNMQDKAEVYVTKILRMYKFPEFEGENFMTEAVVWYKMAQDGYKIRWFDESIYVCEYLDDGLTANFYKRRLNSINSTCESYNLLSNYNLPIKYKIRYKINYYRYGLNKFSIKKLNRCLYEKKFSYISCVLGYLMYIKDKKNNK</sequence>
<dbReference type="PANTHER" id="PTHR22916">
    <property type="entry name" value="GLYCOSYLTRANSFERASE"/>
    <property type="match status" value="1"/>
</dbReference>
<dbReference type="Pfam" id="PF00535">
    <property type="entry name" value="Glycos_transf_2"/>
    <property type="match status" value="1"/>
</dbReference>
<name>A0AAE8K6H5_CLOPF</name>
<comment type="caution">
    <text evidence="3">The sequence shown here is derived from an EMBL/GenBank/DDBJ whole genome shotgun (WGS) entry which is preliminary data.</text>
</comment>
<dbReference type="RefSeq" id="WP_060669589.1">
    <property type="nucleotide sequence ID" value="NZ_CATNWM010000003.1"/>
</dbReference>
<reference evidence="3 4" key="1">
    <citation type="submission" date="2018-11" db="EMBL/GenBank/DDBJ databases">
        <title>Draft genome sequences of potential pathogenic Clostridium perfringens from environmental surface water in the North West Province, South Africa.</title>
        <authorList>
            <person name="Fourie J.C.J."/>
            <person name="Sanko T.J."/>
            <person name="Bezuidenhout C."/>
            <person name="Mienie C."/>
            <person name="Adeleke R."/>
        </authorList>
    </citation>
    <scope>NUCLEOTIDE SEQUENCE [LARGE SCALE GENOMIC DNA]</scope>
    <source>
        <strain evidence="3 4">SC4-C13</strain>
    </source>
</reference>
<dbReference type="EMBL" id="WNVC01000061">
    <property type="protein sequence ID" value="MDZ5000043.1"/>
    <property type="molecule type" value="Genomic_DNA"/>
</dbReference>